<gene>
    <name evidence="9" type="primary">PDIL2-1</name>
    <name evidence="9" type="ORF">SPIL2461_LOCUS2635</name>
</gene>
<sequence>MLGGAQLLSSSFWPLFLRFFPIAVFFATGLSLKMMAVNHFQAGTIKIVGQLRLALVALASTLMLARSYTIKQWIAIASVTTFCVLFVQQKGQGRSQQGKSWKWNGLSQLLGWVCMNVIGGTLAEKTYKRSVGPYYVQKVAQDLGHFLTSAMMLLVVVPRFNPGEESSAVISAGLMQIKYSNPARCRFPAELERPFRATGRIFVLWKFNFSTGLLPALSASPVTPPLRRLYQKALGTRKRASPNSTRWSLILSALALSASSQSSGGSKKCKGSYANPVVNLCSDHWPDAKSTRVWMVVFYTSWCGHCRALEPKYKELGKLLKNDKNIGIGAVDCDIDRATCSKYGVSGFPALKAIIGGKGKSYNGARETEPMKVWIEGVAKNRGTKGGSAKCAVGVFKSRVKDAVVPLCEEHFPDDKAKNDWLVLFYSSQSSSSADLKEVLHRLAVDLGNDPPDMSKSLKKPKKKRDRLESLAEKYEFAVELPKKGPFGMDALAKVGGVCCDCNEDAAAFCASSLRIGEEDVQAPQVFWVSKGHRELLKDAEMSAGTLSKLAVMKLGFLPGARAEL</sequence>
<dbReference type="InterPro" id="IPR052250">
    <property type="entry name" value="PDI_TMX3"/>
</dbReference>
<organism evidence="9 10">
    <name type="scientific">Symbiodinium pilosum</name>
    <name type="common">Dinoflagellate</name>
    <dbReference type="NCBI Taxonomy" id="2952"/>
    <lineage>
        <taxon>Eukaryota</taxon>
        <taxon>Sar</taxon>
        <taxon>Alveolata</taxon>
        <taxon>Dinophyceae</taxon>
        <taxon>Suessiales</taxon>
        <taxon>Symbiodiniaceae</taxon>
        <taxon>Symbiodinium</taxon>
    </lineage>
</organism>
<keyword evidence="10" id="KW-1185">Reference proteome</keyword>
<dbReference type="Pfam" id="PF04142">
    <property type="entry name" value="Nuc_sug_transp"/>
    <property type="match status" value="1"/>
</dbReference>
<evidence type="ECO:0000313" key="9">
    <source>
        <dbReference type="EMBL" id="CAE7216485.1"/>
    </source>
</evidence>
<dbReference type="InterPro" id="IPR013766">
    <property type="entry name" value="Thioredoxin_domain"/>
</dbReference>
<comment type="function">
    <text evidence="6">Probable disulfide isomerase, which participates in the folding of proteins containing disulfide bonds. May act as a dithiol oxidase. Acts as a regulator of endoplasmic reticulum-mitochondria contact sites via its ability to regulate redox signals.</text>
</comment>
<comment type="caution">
    <text evidence="9">The sequence shown here is derived from an EMBL/GenBank/DDBJ whole genome shotgun (WGS) entry which is preliminary data.</text>
</comment>
<evidence type="ECO:0000259" key="8">
    <source>
        <dbReference type="PROSITE" id="PS51352"/>
    </source>
</evidence>
<dbReference type="PANTHER" id="PTHR46426:SF1">
    <property type="entry name" value="PROTEIN DISULFIDE-ISOMERASE TMX3"/>
    <property type="match status" value="1"/>
</dbReference>
<feature type="domain" description="Thioredoxin" evidence="8">
    <location>
        <begin position="249"/>
        <end position="380"/>
    </location>
</feature>
<dbReference type="OrthoDB" id="72053at2759"/>
<reference evidence="9" key="1">
    <citation type="submission" date="2021-02" db="EMBL/GenBank/DDBJ databases">
        <authorList>
            <person name="Dougan E. K."/>
            <person name="Rhodes N."/>
            <person name="Thang M."/>
            <person name="Chan C."/>
        </authorList>
    </citation>
    <scope>NUCLEOTIDE SEQUENCE</scope>
</reference>
<accession>A0A812JXQ2</accession>
<evidence type="ECO:0000256" key="4">
    <source>
        <dbReference type="ARBA" id="ARBA00022989"/>
    </source>
</evidence>
<dbReference type="CDD" id="cd02961">
    <property type="entry name" value="PDI_a_family"/>
    <property type="match status" value="1"/>
</dbReference>
<dbReference type="GO" id="GO:0005789">
    <property type="term" value="C:endoplasmic reticulum membrane"/>
    <property type="evidence" value="ECO:0007669"/>
    <property type="project" value="UniProtKB-SubCell"/>
</dbReference>
<dbReference type="AlphaFoldDB" id="A0A812JXQ2"/>
<protein>
    <submittedName>
        <fullName evidence="9">PDIL2-1 protein</fullName>
    </submittedName>
</protein>
<dbReference type="Proteomes" id="UP000649617">
    <property type="component" value="Unassembled WGS sequence"/>
</dbReference>
<dbReference type="SUPFAM" id="SSF52833">
    <property type="entry name" value="Thioredoxin-like"/>
    <property type="match status" value="1"/>
</dbReference>
<keyword evidence="4 7" id="KW-1133">Transmembrane helix</keyword>
<keyword evidence="3 7" id="KW-0812">Transmembrane</keyword>
<dbReference type="InterPro" id="IPR007271">
    <property type="entry name" value="Nuc_sug_transpt"/>
</dbReference>
<dbReference type="GO" id="GO:0015165">
    <property type="term" value="F:pyrimidine nucleotide-sugar transmembrane transporter activity"/>
    <property type="evidence" value="ECO:0007669"/>
    <property type="project" value="InterPro"/>
</dbReference>
<feature type="transmembrane region" description="Helical" evidence="7">
    <location>
        <begin position="12"/>
        <end position="32"/>
    </location>
</feature>
<dbReference type="Gene3D" id="3.40.30.10">
    <property type="entry name" value="Glutaredoxin"/>
    <property type="match status" value="1"/>
</dbReference>
<dbReference type="InterPro" id="IPR036249">
    <property type="entry name" value="Thioredoxin-like_sf"/>
</dbReference>
<dbReference type="InterPro" id="IPR017937">
    <property type="entry name" value="Thioredoxin_CS"/>
</dbReference>
<evidence type="ECO:0000256" key="3">
    <source>
        <dbReference type="ARBA" id="ARBA00022692"/>
    </source>
</evidence>
<dbReference type="PANTHER" id="PTHR46426">
    <property type="entry name" value="PROTEIN DISULFIDE-ISOMERASE TMX3"/>
    <property type="match status" value="1"/>
</dbReference>
<evidence type="ECO:0000256" key="2">
    <source>
        <dbReference type="ARBA" id="ARBA00004389"/>
    </source>
</evidence>
<dbReference type="Pfam" id="PF00085">
    <property type="entry name" value="Thioredoxin"/>
    <property type="match status" value="1"/>
</dbReference>
<name>A0A812JXQ2_SYMPI</name>
<dbReference type="PROSITE" id="PS00194">
    <property type="entry name" value="THIOREDOXIN_1"/>
    <property type="match status" value="1"/>
</dbReference>
<evidence type="ECO:0000256" key="5">
    <source>
        <dbReference type="ARBA" id="ARBA00023136"/>
    </source>
</evidence>
<proteinExistence type="predicted"/>
<dbReference type="PROSITE" id="PS51352">
    <property type="entry name" value="THIOREDOXIN_2"/>
    <property type="match status" value="1"/>
</dbReference>
<evidence type="ECO:0000256" key="6">
    <source>
        <dbReference type="ARBA" id="ARBA00045246"/>
    </source>
</evidence>
<keyword evidence="5 7" id="KW-0472">Membrane</keyword>
<comment type="subcellular location">
    <subcellularLocation>
        <location evidence="2">Endoplasmic reticulum membrane</location>
        <topology evidence="2">Single-pass membrane protein</topology>
    </subcellularLocation>
    <subcellularLocation>
        <location evidence="1">Membrane</location>
        <topology evidence="1">Multi-pass membrane protein</topology>
    </subcellularLocation>
</comment>
<evidence type="ECO:0000256" key="7">
    <source>
        <dbReference type="SAM" id="Phobius"/>
    </source>
</evidence>
<evidence type="ECO:0000313" key="10">
    <source>
        <dbReference type="Proteomes" id="UP000649617"/>
    </source>
</evidence>
<feature type="transmembrane region" description="Helical" evidence="7">
    <location>
        <begin position="44"/>
        <end position="64"/>
    </location>
</feature>
<dbReference type="GO" id="GO:0000139">
    <property type="term" value="C:Golgi membrane"/>
    <property type="evidence" value="ECO:0007669"/>
    <property type="project" value="InterPro"/>
</dbReference>
<dbReference type="EMBL" id="CAJNIZ010002925">
    <property type="protein sequence ID" value="CAE7216485.1"/>
    <property type="molecule type" value="Genomic_DNA"/>
</dbReference>
<evidence type="ECO:0000256" key="1">
    <source>
        <dbReference type="ARBA" id="ARBA00004141"/>
    </source>
</evidence>